<protein>
    <submittedName>
        <fullName evidence="2">Uncharacterized protein</fullName>
    </submittedName>
</protein>
<feature type="chain" id="PRO_5046812516" evidence="1">
    <location>
        <begin position="21"/>
        <end position="126"/>
    </location>
</feature>
<proteinExistence type="predicted"/>
<keyword evidence="3" id="KW-1185">Reference proteome</keyword>
<evidence type="ECO:0000256" key="1">
    <source>
        <dbReference type="SAM" id="SignalP"/>
    </source>
</evidence>
<organism evidence="2 3">
    <name type="scientific">Apiospora arundinis</name>
    <dbReference type="NCBI Taxonomy" id="335852"/>
    <lineage>
        <taxon>Eukaryota</taxon>
        <taxon>Fungi</taxon>
        <taxon>Dikarya</taxon>
        <taxon>Ascomycota</taxon>
        <taxon>Pezizomycotina</taxon>
        <taxon>Sordariomycetes</taxon>
        <taxon>Xylariomycetidae</taxon>
        <taxon>Amphisphaeriales</taxon>
        <taxon>Apiosporaceae</taxon>
        <taxon>Apiospora</taxon>
    </lineage>
</organism>
<evidence type="ECO:0000313" key="2">
    <source>
        <dbReference type="EMBL" id="KAK8875187.1"/>
    </source>
</evidence>
<dbReference type="EMBL" id="JAPCWZ010000003">
    <property type="protein sequence ID" value="KAK8875187.1"/>
    <property type="molecule type" value="Genomic_DNA"/>
</dbReference>
<reference evidence="2 3" key="1">
    <citation type="journal article" date="2024" name="IMA Fungus">
        <title>Apiospora arundinis, a panoply of carbohydrate-active enzymes and secondary metabolites.</title>
        <authorList>
            <person name="Sorensen T."/>
            <person name="Petersen C."/>
            <person name="Muurmann A.T."/>
            <person name="Christiansen J.V."/>
            <person name="Brundto M.L."/>
            <person name="Overgaard C.K."/>
            <person name="Boysen A.T."/>
            <person name="Wollenberg R.D."/>
            <person name="Larsen T.O."/>
            <person name="Sorensen J.L."/>
            <person name="Nielsen K.L."/>
            <person name="Sondergaard T.E."/>
        </authorList>
    </citation>
    <scope>NUCLEOTIDE SEQUENCE [LARGE SCALE GENOMIC DNA]</scope>
    <source>
        <strain evidence="2 3">AAU 773</strain>
    </source>
</reference>
<feature type="signal peptide" evidence="1">
    <location>
        <begin position="1"/>
        <end position="20"/>
    </location>
</feature>
<evidence type="ECO:0000313" key="3">
    <source>
        <dbReference type="Proteomes" id="UP001390339"/>
    </source>
</evidence>
<dbReference type="Proteomes" id="UP001390339">
    <property type="component" value="Unassembled WGS sequence"/>
</dbReference>
<accession>A0ABR2JBJ9</accession>
<comment type="caution">
    <text evidence="2">The sequence shown here is derived from an EMBL/GenBank/DDBJ whole genome shotgun (WGS) entry which is preliminary data.</text>
</comment>
<sequence length="126" mass="13297">MQSLAALLATLLAAAATVTATPVVAPRQAAKCADWGTGFGGSVLLGPTDANASRCCIYGESIELCCRNDPALATDPYWKNALECSNPYWANADIFGTLYTCNVTPGRICEERCAGVPWLYDTPKGC</sequence>
<gene>
    <name evidence="2" type="ORF">PGQ11_005701</name>
</gene>
<keyword evidence="1" id="KW-0732">Signal</keyword>
<name>A0ABR2JBJ9_9PEZI</name>